<dbReference type="Gene3D" id="2.160.20.120">
    <property type="match status" value="1"/>
</dbReference>
<keyword evidence="5" id="KW-1185">Reference proteome</keyword>
<evidence type="ECO:0000313" key="4">
    <source>
        <dbReference type="EMBL" id="OZY86986.1"/>
    </source>
</evidence>
<dbReference type="Proteomes" id="UP000216101">
    <property type="component" value="Unassembled WGS sequence"/>
</dbReference>
<reference evidence="5" key="1">
    <citation type="submission" date="2017-05" db="EMBL/GenBank/DDBJ databases">
        <authorList>
            <person name="Barney B.M."/>
        </authorList>
    </citation>
    <scope>NUCLEOTIDE SEQUENCE [LARGE SCALE GENOMIC DNA]</scope>
    <source>
        <strain evidence="5">PSBB022</strain>
    </source>
</reference>
<feature type="chain" id="PRO_5012085753" description="Putative auto-transporter adhesin head GIN domain-containing protein" evidence="2">
    <location>
        <begin position="22"/>
        <end position="259"/>
    </location>
</feature>
<feature type="signal peptide" evidence="2">
    <location>
        <begin position="1"/>
        <end position="21"/>
    </location>
</feature>
<proteinExistence type="predicted"/>
<feature type="domain" description="Putative auto-transporter adhesin head GIN" evidence="3">
    <location>
        <begin position="32"/>
        <end position="242"/>
    </location>
</feature>
<dbReference type="EMBL" id="NHNI01000001">
    <property type="protein sequence ID" value="OZY86986.1"/>
    <property type="molecule type" value="Genomic_DNA"/>
</dbReference>
<evidence type="ECO:0000259" key="3">
    <source>
        <dbReference type="Pfam" id="PF10988"/>
    </source>
</evidence>
<organism evidence="4 5">
    <name type="scientific">Cellvibrio mixtus</name>
    <dbReference type="NCBI Taxonomy" id="39650"/>
    <lineage>
        <taxon>Bacteria</taxon>
        <taxon>Pseudomonadati</taxon>
        <taxon>Pseudomonadota</taxon>
        <taxon>Gammaproteobacteria</taxon>
        <taxon>Cellvibrionales</taxon>
        <taxon>Cellvibrionaceae</taxon>
        <taxon>Cellvibrio</taxon>
    </lineage>
</organism>
<comment type="caution">
    <text evidence="4">The sequence shown here is derived from an EMBL/GenBank/DDBJ whole genome shotgun (WGS) entry which is preliminary data.</text>
</comment>
<dbReference type="RefSeq" id="WP_094984504.1">
    <property type="nucleotide sequence ID" value="NZ_NHNI01000001.1"/>
</dbReference>
<dbReference type="AlphaFoldDB" id="A0A266QBH8"/>
<sequence length="259" mass="27319">MLVRTGLFGLIMCFATPLALAETLAKVYPVKNFNEFTSGGNTRVEITQSGTEYLRIEADAEVMERVKVDQTGNRVSVWLKSGNGGFLSWFGQGNEKVKVTVGVKQLQYLELSGGANATLGDLQGSEFKLETSGAANVNFARLTMDEVRMGLSGAANVRIDTLTTKTQSYDLSGASNVEIKGASRSDELEVGASGASNFRGKPLSVTQAKVSASGASHIKVSVTESLVADASGASSVDYYGNPRTKTKATGASHVNAKDD</sequence>
<gene>
    <name evidence="4" type="ORF">CBP51_08340</name>
</gene>
<feature type="region of interest" description="Disordered" evidence="1">
    <location>
        <begin position="233"/>
        <end position="259"/>
    </location>
</feature>
<evidence type="ECO:0000256" key="2">
    <source>
        <dbReference type="SAM" id="SignalP"/>
    </source>
</evidence>
<evidence type="ECO:0000256" key="1">
    <source>
        <dbReference type="SAM" id="MobiDB-lite"/>
    </source>
</evidence>
<accession>A0A266QBH8</accession>
<dbReference type="PANTHER" id="PTHR39200:SF1">
    <property type="entry name" value="AUTO-TRANSPORTER ADHESIN HEAD GIN DOMAIN-CONTAINING PROTEIN-RELATED"/>
    <property type="match status" value="1"/>
</dbReference>
<keyword evidence="2" id="KW-0732">Signal</keyword>
<protein>
    <recommendedName>
        <fullName evidence="3">Putative auto-transporter adhesin head GIN domain-containing protein</fullName>
    </recommendedName>
</protein>
<dbReference type="InterPro" id="IPR021255">
    <property type="entry name" value="DUF2807"/>
</dbReference>
<name>A0A266QBH8_9GAMM</name>
<dbReference type="PANTHER" id="PTHR39200">
    <property type="entry name" value="HYPOTHETICAL EXPORTED PROTEIN"/>
    <property type="match status" value="1"/>
</dbReference>
<evidence type="ECO:0000313" key="5">
    <source>
        <dbReference type="Proteomes" id="UP000216101"/>
    </source>
</evidence>
<dbReference type="Pfam" id="PF10988">
    <property type="entry name" value="DUF2807"/>
    <property type="match status" value="1"/>
</dbReference>